<organism evidence="1">
    <name type="scientific">Ovis aries</name>
    <name type="common">Sheep</name>
    <dbReference type="NCBI Taxonomy" id="9940"/>
    <lineage>
        <taxon>Eukaryota</taxon>
        <taxon>Metazoa</taxon>
        <taxon>Chordata</taxon>
        <taxon>Craniata</taxon>
        <taxon>Vertebrata</taxon>
        <taxon>Euteleostomi</taxon>
        <taxon>Mammalia</taxon>
        <taxon>Eutheria</taxon>
        <taxon>Laurasiatheria</taxon>
        <taxon>Artiodactyla</taxon>
        <taxon>Ruminantia</taxon>
        <taxon>Pecora</taxon>
        <taxon>Bovidae</taxon>
        <taxon>Caprinae</taxon>
        <taxon>Ovis</taxon>
    </lineage>
</organism>
<protein>
    <submittedName>
        <fullName evidence="1">Uncharacterized protein</fullName>
    </submittedName>
</protein>
<proteinExistence type="predicted"/>
<name>A0AC11AWI1_SHEEP</name>
<evidence type="ECO:0000313" key="1">
    <source>
        <dbReference type="Ensembl" id="ENSOARP00020004670.2"/>
    </source>
</evidence>
<reference evidence="1" key="3">
    <citation type="submission" date="2025-09" db="UniProtKB">
        <authorList>
            <consortium name="Ensembl"/>
        </authorList>
    </citation>
    <scope>IDENTIFICATION</scope>
</reference>
<accession>A0AC11AWI1</accession>
<reference evidence="1" key="1">
    <citation type="submission" date="2020-11" db="EMBL/GenBank/DDBJ databases">
        <authorList>
            <person name="Davenport K.M."/>
            <person name="Bickhart D.M."/>
            <person name="Smith T.P.L."/>
            <person name="Murdoch B.M."/>
            <person name="Rosen B.D."/>
        </authorList>
    </citation>
    <scope>NUCLEOTIDE SEQUENCE [LARGE SCALE GENOMIC DNA]</scope>
    <source>
        <strain evidence="1">OAR_USU_Benz2616</strain>
    </source>
</reference>
<sequence length="208" mass="22510">MSFHGEALRTIGQAALKTTYLTQMGVGALGNAILLFHNIAPGLLAHSPRPPHTILTHMALANLLFLLSSGVPYTMAAFVLGHPLSSLGCQFAYYVQRVALSTALCSTCVLSTYQAFTLTPRRAECVMLRGRVPWVTGPSCCTCWMLSLLMYIYVPVKITGPQDTHNYTDSQAAPRCFSCTDTTRGCSIFTPPLGTTDAPRRPEPPTPS</sequence>
<dbReference type="Ensembl" id="ENSOART00020005679.2">
    <property type="protein sequence ID" value="ENSOARP00020004670.2"/>
    <property type="gene ID" value="ENSOARG00020003721.2"/>
</dbReference>
<reference evidence="1" key="2">
    <citation type="submission" date="2025-08" db="UniProtKB">
        <authorList>
            <consortium name="Ensembl"/>
        </authorList>
    </citation>
    <scope>IDENTIFICATION</scope>
</reference>